<reference evidence="2 3" key="1">
    <citation type="journal article" date="2010" name="Cell">
        <title>The genome of Naegleria gruberi illuminates early eukaryotic versatility.</title>
        <authorList>
            <person name="Fritz-Laylin L.K."/>
            <person name="Prochnik S.E."/>
            <person name="Ginger M.L."/>
            <person name="Dacks J.B."/>
            <person name="Carpenter M.L."/>
            <person name="Field M.C."/>
            <person name="Kuo A."/>
            <person name="Paredez A."/>
            <person name="Chapman J."/>
            <person name="Pham J."/>
            <person name="Shu S."/>
            <person name="Neupane R."/>
            <person name="Cipriano M."/>
            <person name="Mancuso J."/>
            <person name="Tu H."/>
            <person name="Salamov A."/>
            <person name="Lindquist E."/>
            <person name="Shapiro H."/>
            <person name="Lucas S."/>
            <person name="Grigoriev I.V."/>
            <person name="Cande W.Z."/>
            <person name="Fulton C."/>
            <person name="Rokhsar D.S."/>
            <person name="Dawson S.C."/>
        </authorList>
    </citation>
    <scope>NUCLEOTIDE SEQUENCE [LARGE SCALE GENOMIC DNA]</scope>
    <source>
        <strain evidence="2 3">NEG-M</strain>
    </source>
</reference>
<dbReference type="OMA" id="QTYIKTQ"/>
<gene>
    <name evidence="2" type="primary">FM159</name>
    <name evidence="2" type="ORF">NAEGRDRAFT_71676</name>
</gene>
<dbReference type="eggNOG" id="ENOG502RXPT">
    <property type="taxonomic scope" value="Eukaryota"/>
</dbReference>
<dbReference type="EMBL" id="GG738892">
    <property type="protein sequence ID" value="EFC40507.1"/>
    <property type="molecule type" value="Genomic_DNA"/>
</dbReference>
<dbReference type="RefSeq" id="XP_002673251.1">
    <property type="nucleotide sequence ID" value="XM_002673205.1"/>
</dbReference>
<accession>D2VRR3</accession>
<dbReference type="Proteomes" id="UP000006671">
    <property type="component" value="Unassembled WGS sequence"/>
</dbReference>
<dbReference type="Pfam" id="PF14769">
    <property type="entry name" value="CLAMP"/>
    <property type="match status" value="1"/>
</dbReference>
<feature type="compositionally biased region" description="Basic and acidic residues" evidence="1">
    <location>
        <begin position="219"/>
        <end position="233"/>
    </location>
</feature>
<sequence length="287" mass="33821">MLWLDLTAEQIHAILGNIACVDDLKKNLQEVMDLYEMYPDLSLKQYQILSDLFVHTIMFAIRNKFTLEKISAIFTIIKDIHRDTSNNDITLYDSFIHFKQLMTKYSVHRPPFSVEVFHVDDVKKISDYVYNTFYRHYKMYQYVFCPKQNATLDIIQPLSKLLVMEQPFSMLPLNKAITEAEHSEKKRIEHEEEAKRIAIIQQQQQQQQQQESPPPKIEVPTKEEHPKIEEPKKSVPHPQILKQLEPIKKEIEEMSLNRIAELESRIAELEQMVGDKKKPASRGTTKR</sequence>
<dbReference type="GeneID" id="8854398"/>
<dbReference type="PANTHER" id="PTHR28457:SF1">
    <property type="entry name" value="CILIA- AND FLAGELLA-ASSOCIATED PROTEIN 119"/>
    <property type="match status" value="1"/>
</dbReference>
<feature type="region of interest" description="Disordered" evidence="1">
    <location>
        <begin position="200"/>
        <end position="241"/>
    </location>
</feature>
<organism evidence="3">
    <name type="scientific">Naegleria gruberi</name>
    <name type="common">Amoeba</name>
    <dbReference type="NCBI Taxonomy" id="5762"/>
    <lineage>
        <taxon>Eukaryota</taxon>
        <taxon>Discoba</taxon>
        <taxon>Heterolobosea</taxon>
        <taxon>Tetramitia</taxon>
        <taxon>Eutetramitia</taxon>
        <taxon>Vahlkampfiidae</taxon>
        <taxon>Naegleria</taxon>
    </lineage>
</organism>
<dbReference type="KEGG" id="ngr:NAEGRDRAFT_71676"/>
<name>D2VRR3_NAEGR</name>
<keyword evidence="3" id="KW-1185">Reference proteome</keyword>
<proteinExistence type="predicted"/>
<dbReference type="AlphaFoldDB" id="D2VRR3"/>
<dbReference type="OrthoDB" id="425082at2759"/>
<protein>
    <submittedName>
        <fullName evidence="2">Uncharacterized protein FM159</fullName>
    </submittedName>
</protein>
<evidence type="ECO:0000256" key="1">
    <source>
        <dbReference type="SAM" id="MobiDB-lite"/>
    </source>
</evidence>
<dbReference type="PANTHER" id="PTHR28457">
    <property type="entry name" value="COILED-COIL DOMAIN-CONTAINING PROTEIN 189"/>
    <property type="match status" value="1"/>
</dbReference>
<dbReference type="STRING" id="5762.D2VRR3"/>
<dbReference type="VEuPathDB" id="AmoebaDB:NAEGRDRAFT_71676"/>
<evidence type="ECO:0000313" key="3">
    <source>
        <dbReference type="Proteomes" id="UP000006671"/>
    </source>
</evidence>
<feature type="compositionally biased region" description="Low complexity" evidence="1">
    <location>
        <begin position="201"/>
        <end position="210"/>
    </location>
</feature>
<dbReference type="InParanoid" id="D2VRR3"/>
<dbReference type="InterPro" id="IPR032727">
    <property type="entry name" value="CLAMP"/>
</dbReference>
<evidence type="ECO:0000313" key="2">
    <source>
        <dbReference type="EMBL" id="EFC40507.1"/>
    </source>
</evidence>